<reference evidence="2" key="1">
    <citation type="journal article" date="2022" name="Nat. Commun.">
        <title>Chromosome evolution and the genetic basis of agronomically important traits in greater yam.</title>
        <authorList>
            <person name="Bredeson J.V."/>
            <person name="Lyons J.B."/>
            <person name="Oniyinde I.O."/>
            <person name="Okereke N.R."/>
            <person name="Kolade O."/>
            <person name="Nnabue I."/>
            <person name="Nwadili C.O."/>
            <person name="Hribova E."/>
            <person name="Parker M."/>
            <person name="Nwogha J."/>
            <person name="Shu S."/>
            <person name="Carlson J."/>
            <person name="Kariba R."/>
            <person name="Muthemba S."/>
            <person name="Knop K."/>
            <person name="Barton G.J."/>
            <person name="Sherwood A.V."/>
            <person name="Lopez-Montes A."/>
            <person name="Asiedu R."/>
            <person name="Jamnadass R."/>
            <person name="Muchugi A."/>
            <person name="Goodstein D."/>
            <person name="Egesi C.N."/>
            <person name="Featherston J."/>
            <person name="Asfaw A."/>
            <person name="Simpson G.G."/>
            <person name="Dolezel J."/>
            <person name="Hendre P.S."/>
            <person name="Van Deynze A."/>
            <person name="Kumar P.L."/>
            <person name="Obidiegwu J.E."/>
            <person name="Bhattacharjee R."/>
            <person name="Rokhsar D.S."/>
        </authorList>
    </citation>
    <scope>NUCLEOTIDE SEQUENCE [LARGE SCALE GENOMIC DNA]</scope>
    <source>
        <strain evidence="2">cv. TDa95/00328</strain>
    </source>
</reference>
<evidence type="ECO:0000313" key="1">
    <source>
        <dbReference type="EMBL" id="KAH7679077.1"/>
    </source>
</evidence>
<keyword evidence="1" id="KW-0378">Hydrolase</keyword>
<dbReference type="Proteomes" id="UP000827976">
    <property type="component" value="Chromosome 6"/>
</dbReference>
<dbReference type="EMBL" id="CM037016">
    <property type="protein sequence ID" value="KAH7679077.1"/>
    <property type="molecule type" value="Genomic_DNA"/>
</dbReference>
<gene>
    <name evidence="1" type="ORF">IHE45_06G035400</name>
</gene>
<evidence type="ECO:0000313" key="2">
    <source>
        <dbReference type="Proteomes" id="UP000827976"/>
    </source>
</evidence>
<proteinExistence type="predicted"/>
<dbReference type="EC" id="3.4.19.12" evidence="1"/>
<protein>
    <submittedName>
        <fullName evidence="1">Ubiquitinyl hydrolase 1 protein</fullName>
        <ecNumber evidence="1">3.4.19.12</ecNumber>
    </submittedName>
</protein>
<keyword evidence="2" id="KW-1185">Reference proteome</keyword>
<name>A0ACB7VWN8_DIOAL</name>
<organism evidence="1 2">
    <name type="scientific">Dioscorea alata</name>
    <name type="common">Purple yam</name>
    <dbReference type="NCBI Taxonomy" id="55571"/>
    <lineage>
        <taxon>Eukaryota</taxon>
        <taxon>Viridiplantae</taxon>
        <taxon>Streptophyta</taxon>
        <taxon>Embryophyta</taxon>
        <taxon>Tracheophyta</taxon>
        <taxon>Spermatophyta</taxon>
        <taxon>Magnoliopsida</taxon>
        <taxon>Liliopsida</taxon>
        <taxon>Dioscoreales</taxon>
        <taxon>Dioscoreaceae</taxon>
        <taxon>Dioscorea</taxon>
    </lineage>
</organism>
<sequence>MDVMTPRGLKNPGKLSLVNATLQALLSCTPFVQVVCELEKCHIQRDEHPTLHAFSSLITKVDIPFHQSNGRREPFSAVIIFKGIIKKYLAGLPQRPSDGMKNIDAQEFLAFMINEMHEELLKLRGSSSVQDNWETIQRTSISPAIWKKKFVPSELSDIFWGQQRTIVEPNEPFLEIVQPFLVLHLNISPSNVHTIEDSLRLHFGTKNNEGYRSSKDYVDKNSAGKSTKIEKLPRILILHLMRFSFENSGFVKFDKPVKFPSYLEMENDLLASPTQHQRILYELVGSVTHHGSKSSTGHYTADIKYPEGPWMRCDDEKIAPVSSSDVFHDHAYILLYERLCCCDRTF</sequence>
<accession>A0ACB7VWN8</accession>
<comment type="caution">
    <text evidence="1">The sequence shown here is derived from an EMBL/GenBank/DDBJ whole genome shotgun (WGS) entry which is preliminary data.</text>
</comment>